<evidence type="ECO:0000313" key="2">
    <source>
        <dbReference type="EMBL" id="MBB6487056.1"/>
    </source>
</evidence>
<evidence type="ECO:0000256" key="1">
    <source>
        <dbReference type="SAM" id="Phobius"/>
    </source>
</evidence>
<organism evidence="2 3">
    <name type="scientific">Rhizobium lusitanum</name>
    <dbReference type="NCBI Taxonomy" id="293958"/>
    <lineage>
        <taxon>Bacteria</taxon>
        <taxon>Pseudomonadati</taxon>
        <taxon>Pseudomonadota</taxon>
        <taxon>Alphaproteobacteria</taxon>
        <taxon>Hyphomicrobiales</taxon>
        <taxon>Rhizobiaceae</taxon>
        <taxon>Rhizobium/Agrobacterium group</taxon>
        <taxon>Rhizobium</taxon>
    </lineage>
</organism>
<name>A0A7X0ME28_9HYPH</name>
<comment type="caution">
    <text evidence="2">The sequence shown here is derived from an EMBL/GenBank/DDBJ whole genome shotgun (WGS) entry which is preliminary data.</text>
</comment>
<keyword evidence="1" id="KW-0812">Transmembrane</keyword>
<keyword evidence="1" id="KW-0472">Membrane</keyword>
<evidence type="ECO:0008006" key="4">
    <source>
        <dbReference type="Google" id="ProtNLM"/>
    </source>
</evidence>
<proteinExistence type="predicted"/>
<feature type="transmembrane region" description="Helical" evidence="1">
    <location>
        <begin position="87"/>
        <end position="107"/>
    </location>
</feature>
<gene>
    <name evidence="2" type="ORF">GGD46_004356</name>
</gene>
<sequence>MAPIHARIERQTDGGFIIRRMGLNPISLRGEPLLQTASLKPGDSFRLSTDIEFQFLAKPPASQIKADKPSEGTAGKPGKPLLKRPEFLAAIAIVYLGAMTAVAFTLFSDDGTTGGSSSERVNTEAAGILQCIKSARRMHTISAASFDGAVSGRSTGETVSYASLAASADPSDDDSLGKAVAPIADTYRRLALAAVASEIRGNLPMAHSLYQQAFDAVPDINCSAARFVMDRRAATAPDSKS</sequence>
<dbReference type="Proteomes" id="UP000565576">
    <property type="component" value="Unassembled WGS sequence"/>
</dbReference>
<dbReference type="AlphaFoldDB" id="A0A7X0ME28"/>
<dbReference type="EMBL" id="JACHBG010000011">
    <property type="protein sequence ID" value="MBB6487056.1"/>
    <property type="molecule type" value="Genomic_DNA"/>
</dbReference>
<accession>A0A7X0ME28</accession>
<dbReference type="CDD" id="cd00060">
    <property type="entry name" value="FHA"/>
    <property type="match status" value="1"/>
</dbReference>
<reference evidence="2 3" key="1">
    <citation type="submission" date="2020-08" db="EMBL/GenBank/DDBJ databases">
        <title>Genomic Encyclopedia of Type Strains, Phase IV (KMG-V): Genome sequencing to study the core and pangenomes of soil and plant-associated prokaryotes.</title>
        <authorList>
            <person name="Whitman W."/>
        </authorList>
    </citation>
    <scope>NUCLEOTIDE SEQUENCE [LARGE SCALE GENOMIC DNA]</scope>
    <source>
        <strain evidence="2 3">SEMIA 4060</strain>
    </source>
</reference>
<keyword evidence="1" id="KW-1133">Transmembrane helix</keyword>
<evidence type="ECO:0000313" key="3">
    <source>
        <dbReference type="Proteomes" id="UP000565576"/>
    </source>
</evidence>
<protein>
    <recommendedName>
        <fullName evidence="4">FHA domain-containing protein</fullName>
    </recommendedName>
</protein>